<dbReference type="GO" id="GO:0000428">
    <property type="term" value="C:DNA-directed RNA polymerase complex"/>
    <property type="evidence" value="ECO:0007669"/>
    <property type="project" value="UniProtKB-KW"/>
</dbReference>
<reference evidence="10" key="1">
    <citation type="submission" date="2021-04" db="EMBL/GenBank/DDBJ databases">
        <title>Isolation of p-tert-butylphenol degrading bacteria Sphingobium phenoxybenzoativorans Tas13 from active sludge.</title>
        <authorList>
            <person name="Li Y."/>
        </authorList>
    </citation>
    <scope>NUCLEOTIDE SEQUENCE</scope>
    <source>
        <strain evidence="10">Tas13</strain>
    </source>
</reference>
<dbReference type="Gene3D" id="3.90.580.10">
    <property type="entry name" value="Zinc finger, CHC2-type domain"/>
    <property type="match status" value="1"/>
</dbReference>
<evidence type="ECO:0000256" key="5">
    <source>
        <dbReference type="ARBA" id="ARBA00022705"/>
    </source>
</evidence>
<dbReference type="GO" id="GO:0006269">
    <property type="term" value="P:DNA replication, synthesis of primer"/>
    <property type="evidence" value="ECO:0007669"/>
    <property type="project" value="UniProtKB-KW"/>
</dbReference>
<dbReference type="GO" id="GO:0003677">
    <property type="term" value="F:DNA binding"/>
    <property type="evidence" value="ECO:0007669"/>
    <property type="project" value="InterPro"/>
</dbReference>
<evidence type="ECO:0000313" key="10">
    <source>
        <dbReference type="EMBL" id="QUT06933.1"/>
    </source>
</evidence>
<evidence type="ECO:0000256" key="6">
    <source>
        <dbReference type="ARBA" id="ARBA00023163"/>
    </source>
</evidence>
<dbReference type="GO" id="GO:0016779">
    <property type="term" value="F:nucleotidyltransferase activity"/>
    <property type="evidence" value="ECO:0007669"/>
    <property type="project" value="UniProtKB-KW"/>
</dbReference>
<keyword evidence="5" id="KW-0235">DNA replication</keyword>
<keyword evidence="6" id="KW-0804">Transcription</keyword>
<keyword evidence="2" id="KW-0639">Primosome</keyword>
<evidence type="ECO:0000256" key="4">
    <source>
        <dbReference type="ARBA" id="ARBA00022695"/>
    </source>
</evidence>
<dbReference type="RefSeq" id="WP_021244064.1">
    <property type="nucleotide sequence ID" value="NZ_CP073910.1"/>
</dbReference>
<dbReference type="EMBL" id="CP073910">
    <property type="protein sequence ID" value="QUT06933.1"/>
    <property type="molecule type" value="Genomic_DNA"/>
</dbReference>
<dbReference type="InterPro" id="IPR055570">
    <property type="entry name" value="DUF7146"/>
</dbReference>
<evidence type="ECO:0000256" key="3">
    <source>
        <dbReference type="ARBA" id="ARBA00022679"/>
    </source>
</evidence>
<dbReference type="AlphaFoldDB" id="A0A975KA99"/>
<evidence type="ECO:0000313" key="11">
    <source>
        <dbReference type="Proteomes" id="UP000681425"/>
    </source>
</evidence>
<proteinExistence type="predicted"/>
<dbReference type="Pfam" id="PF23639">
    <property type="entry name" value="DUF7146"/>
    <property type="match status" value="1"/>
</dbReference>
<keyword evidence="11" id="KW-1185">Reference proteome</keyword>
<dbReference type="KEGG" id="spph:KFK14_05730"/>
<dbReference type="GO" id="GO:0008270">
    <property type="term" value="F:zinc ion binding"/>
    <property type="evidence" value="ECO:0007669"/>
    <property type="project" value="InterPro"/>
</dbReference>
<keyword evidence="1" id="KW-0240">DNA-directed RNA polymerase</keyword>
<protein>
    <submittedName>
        <fullName evidence="10">Toprim domain-containing protein</fullName>
    </submittedName>
</protein>
<feature type="compositionally biased region" description="Basic and acidic residues" evidence="7">
    <location>
        <begin position="306"/>
        <end position="317"/>
    </location>
</feature>
<evidence type="ECO:0000256" key="2">
    <source>
        <dbReference type="ARBA" id="ARBA00022515"/>
    </source>
</evidence>
<dbReference type="GO" id="GO:1990077">
    <property type="term" value="C:primosome complex"/>
    <property type="evidence" value="ECO:0007669"/>
    <property type="project" value="UniProtKB-KW"/>
</dbReference>
<evidence type="ECO:0000256" key="1">
    <source>
        <dbReference type="ARBA" id="ARBA00022478"/>
    </source>
</evidence>
<evidence type="ECO:0000256" key="7">
    <source>
        <dbReference type="SAM" id="MobiDB-lite"/>
    </source>
</evidence>
<feature type="domain" description="Toprim" evidence="8">
    <location>
        <begin position="206"/>
        <end position="295"/>
    </location>
</feature>
<keyword evidence="3" id="KW-0808">Transferase</keyword>
<organism evidence="10 11">
    <name type="scientific">Sphingobium phenoxybenzoativorans</name>
    <dbReference type="NCBI Taxonomy" id="1592790"/>
    <lineage>
        <taxon>Bacteria</taxon>
        <taxon>Pseudomonadati</taxon>
        <taxon>Pseudomonadota</taxon>
        <taxon>Alphaproteobacteria</taxon>
        <taxon>Sphingomonadales</taxon>
        <taxon>Sphingomonadaceae</taxon>
        <taxon>Sphingobium</taxon>
    </lineage>
</organism>
<evidence type="ECO:0000259" key="9">
    <source>
        <dbReference type="Pfam" id="PF23639"/>
    </source>
</evidence>
<dbReference type="Pfam" id="PF13362">
    <property type="entry name" value="Toprim_3"/>
    <property type="match status" value="1"/>
</dbReference>
<accession>A0A975KA99</accession>
<dbReference type="Proteomes" id="UP000681425">
    <property type="component" value="Chromosome"/>
</dbReference>
<dbReference type="InterPro" id="IPR036977">
    <property type="entry name" value="DNA_primase_Znf_CHC2"/>
</dbReference>
<gene>
    <name evidence="10" type="ORF">KFK14_05730</name>
</gene>
<evidence type="ECO:0000259" key="8">
    <source>
        <dbReference type="Pfam" id="PF13362"/>
    </source>
</evidence>
<feature type="domain" description="DUF7146" evidence="9">
    <location>
        <begin position="98"/>
        <end position="199"/>
    </location>
</feature>
<keyword evidence="4" id="KW-0548">Nucleotidyltransferase</keyword>
<feature type="region of interest" description="Disordered" evidence="7">
    <location>
        <begin position="296"/>
        <end position="324"/>
    </location>
</feature>
<name>A0A975KA99_9SPHN</name>
<sequence>MALSRTSADPRLHAAAANIVKSLGGAWKPSGAMCRCPAHDDHRPSLSVRVGEHSILFKCFAGCSTIDVIRALRSDRRPIPTADAETEFTRADGSERRLAGRIRSLWEEARPVTDIAVSVYMATRGFNGTHPVLRYHDHVPLGRGVDVRFRPALLAAIEADTGVIALERLFLDPRTGLPATDLDPPKLMLGRPYGGTVRFGAATDVLGLAEGWETAWSAHLLLGIPVWAALGADRFPLVTVPERVERLFLLHDNDLSGRRGAARAKHAHARDGRSIEALPPPPGFNDWNDLYRAKGGGEGDGCGMQADDRPRPAHSDTRSGMGTQPVLNANLLQSTQETSLDLATTELSLHAAALQDRAGI</sequence>
<dbReference type="InterPro" id="IPR006171">
    <property type="entry name" value="TOPRIM_dom"/>
</dbReference>